<sequence length="304" mass="34749">MIPIGTNLPRRANQGGLYNQDIFWYILRIMAQLGSAEPQYSIGMTYDDRVPEPYLLQRNHTGTAYVTWFLRKGHVSVRSQDRIIRASTGDWVIIDPLTTRSHDFSPDAKLLSIRFRVDWQGIPFIPPLREPRVYDGSASKALLEASEKLIEDQQSSKLKSSPSKHSDACKRKAALFEWLSHWHRLREESENIPLSKTDARIFAILRAIGGPASIAPLDYAQLSSEVGLSKAQLIRIFKANLGLTPQQWREAQCLKSAEDDILQRKLSVKEIAARLGFYDASHFTKWFRNKTGSSPRKWREQQTV</sequence>
<feature type="domain" description="HTH araC/xylS-type" evidence="4">
    <location>
        <begin position="199"/>
        <end position="301"/>
    </location>
</feature>
<dbReference type="EMBL" id="JACHVA010000143">
    <property type="protein sequence ID" value="MBC2604324.1"/>
    <property type="molecule type" value="Genomic_DNA"/>
</dbReference>
<reference evidence="5 6" key="1">
    <citation type="submission" date="2020-07" db="EMBL/GenBank/DDBJ databases">
        <authorList>
            <person name="Feng X."/>
        </authorList>
    </citation>
    <scope>NUCLEOTIDE SEQUENCE [LARGE SCALE GENOMIC DNA]</scope>
    <source>
        <strain evidence="5 6">JCM14086</strain>
    </source>
</reference>
<protein>
    <submittedName>
        <fullName evidence="5">Helix-turn-helix transcriptional regulator</fullName>
    </submittedName>
</protein>
<proteinExistence type="predicted"/>
<dbReference type="InterPro" id="IPR009057">
    <property type="entry name" value="Homeodomain-like_sf"/>
</dbReference>
<comment type="caution">
    <text evidence="5">The sequence shown here is derived from an EMBL/GenBank/DDBJ whole genome shotgun (WGS) entry which is preliminary data.</text>
</comment>
<keyword evidence="3" id="KW-0804">Transcription</keyword>
<dbReference type="PROSITE" id="PS01124">
    <property type="entry name" value="HTH_ARAC_FAMILY_2"/>
    <property type="match status" value="1"/>
</dbReference>
<dbReference type="PANTHER" id="PTHR46796">
    <property type="entry name" value="HTH-TYPE TRANSCRIPTIONAL ACTIVATOR RHAS-RELATED"/>
    <property type="match status" value="1"/>
</dbReference>
<keyword evidence="1" id="KW-0805">Transcription regulation</keyword>
<dbReference type="Gene3D" id="1.10.10.60">
    <property type="entry name" value="Homeodomain-like"/>
    <property type="match status" value="2"/>
</dbReference>
<evidence type="ECO:0000313" key="5">
    <source>
        <dbReference type="EMBL" id="MBC2604324.1"/>
    </source>
</evidence>
<evidence type="ECO:0000313" key="6">
    <source>
        <dbReference type="Proteomes" id="UP000525652"/>
    </source>
</evidence>
<dbReference type="InterPro" id="IPR018060">
    <property type="entry name" value="HTH_AraC"/>
</dbReference>
<dbReference type="SUPFAM" id="SSF46689">
    <property type="entry name" value="Homeodomain-like"/>
    <property type="match status" value="1"/>
</dbReference>
<organism evidence="5 6">
    <name type="scientific">Puniceicoccus vermicola</name>
    <dbReference type="NCBI Taxonomy" id="388746"/>
    <lineage>
        <taxon>Bacteria</taxon>
        <taxon>Pseudomonadati</taxon>
        <taxon>Verrucomicrobiota</taxon>
        <taxon>Opitutia</taxon>
        <taxon>Puniceicoccales</taxon>
        <taxon>Puniceicoccaceae</taxon>
        <taxon>Puniceicoccus</taxon>
    </lineage>
</organism>
<dbReference type="AlphaFoldDB" id="A0A7X1E6J9"/>
<dbReference type="Proteomes" id="UP000525652">
    <property type="component" value="Unassembled WGS sequence"/>
</dbReference>
<dbReference type="Pfam" id="PF12833">
    <property type="entry name" value="HTH_18"/>
    <property type="match status" value="1"/>
</dbReference>
<dbReference type="InterPro" id="IPR050204">
    <property type="entry name" value="AraC_XylS_family_regulators"/>
</dbReference>
<evidence type="ECO:0000259" key="4">
    <source>
        <dbReference type="PROSITE" id="PS01124"/>
    </source>
</evidence>
<accession>A0A7X1E6J9</accession>
<evidence type="ECO:0000256" key="2">
    <source>
        <dbReference type="ARBA" id="ARBA00023125"/>
    </source>
</evidence>
<name>A0A7X1E6J9_9BACT</name>
<keyword evidence="2" id="KW-0238">DNA-binding</keyword>
<evidence type="ECO:0000256" key="3">
    <source>
        <dbReference type="ARBA" id="ARBA00023163"/>
    </source>
</evidence>
<dbReference type="InterPro" id="IPR020449">
    <property type="entry name" value="Tscrpt_reg_AraC-type_HTH"/>
</dbReference>
<evidence type="ECO:0000256" key="1">
    <source>
        <dbReference type="ARBA" id="ARBA00023015"/>
    </source>
</evidence>
<dbReference type="GO" id="GO:0003700">
    <property type="term" value="F:DNA-binding transcription factor activity"/>
    <property type="evidence" value="ECO:0007669"/>
    <property type="project" value="InterPro"/>
</dbReference>
<gene>
    <name evidence="5" type="ORF">H5P30_21300</name>
</gene>
<keyword evidence="6" id="KW-1185">Reference proteome</keyword>
<dbReference type="PRINTS" id="PR00032">
    <property type="entry name" value="HTHARAC"/>
</dbReference>
<dbReference type="GO" id="GO:0043565">
    <property type="term" value="F:sequence-specific DNA binding"/>
    <property type="evidence" value="ECO:0007669"/>
    <property type="project" value="InterPro"/>
</dbReference>
<dbReference type="RefSeq" id="WP_354586987.1">
    <property type="nucleotide sequence ID" value="NZ_JBEPNX010000001.1"/>
</dbReference>
<dbReference type="SMART" id="SM00342">
    <property type="entry name" value="HTH_ARAC"/>
    <property type="match status" value="1"/>
</dbReference>